<proteinExistence type="predicted"/>
<protein>
    <submittedName>
        <fullName evidence="1">Uncharacterized protein</fullName>
    </submittedName>
</protein>
<sequence length="111" mass="12077">MCGPLIVTCGCAPIDVKQNRATHYVVCDHLLVPCKNAGDRICKAGLGEIVDFQNPCTECAGCLAGHSPYSRAAKEICEASLKKYAEAVYKANEKNFVGEKTSRKGWFFGLF</sequence>
<accession>A0A2S6CJD9</accession>
<dbReference type="AlphaFoldDB" id="A0A2S6CJD9"/>
<dbReference type="OrthoDB" id="3623508at2759"/>
<keyword evidence="2" id="KW-1185">Reference proteome</keyword>
<reference evidence="2" key="1">
    <citation type="journal article" date="2017" name="bioRxiv">
        <title>Conservation of a gene cluster reveals novel cercosporin biosynthetic mechanisms and extends production to the genus Colletotrichum.</title>
        <authorList>
            <person name="de Jonge R."/>
            <person name="Ebert M.K."/>
            <person name="Huitt-Roehl C.R."/>
            <person name="Pal P."/>
            <person name="Suttle J.C."/>
            <person name="Spanner R.E."/>
            <person name="Neubauer J.D."/>
            <person name="Jurick W.M.II."/>
            <person name="Stott K.A."/>
            <person name="Secor G.A."/>
            <person name="Thomma B.P.H.J."/>
            <person name="Van de Peer Y."/>
            <person name="Townsend C.A."/>
            <person name="Bolton M.D."/>
        </authorList>
    </citation>
    <scope>NUCLEOTIDE SEQUENCE [LARGE SCALE GENOMIC DNA]</scope>
    <source>
        <strain evidence="2">CBS538.71</strain>
    </source>
</reference>
<dbReference type="Proteomes" id="UP000237631">
    <property type="component" value="Unassembled WGS sequence"/>
</dbReference>
<evidence type="ECO:0000313" key="2">
    <source>
        <dbReference type="Proteomes" id="UP000237631"/>
    </source>
</evidence>
<organism evidence="1 2">
    <name type="scientific">Cercospora berteroae</name>
    <dbReference type="NCBI Taxonomy" id="357750"/>
    <lineage>
        <taxon>Eukaryota</taxon>
        <taxon>Fungi</taxon>
        <taxon>Dikarya</taxon>
        <taxon>Ascomycota</taxon>
        <taxon>Pezizomycotina</taxon>
        <taxon>Dothideomycetes</taxon>
        <taxon>Dothideomycetidae</taxon>
        <taxon>Mycosphaerellales</taxon>
        <taxon>Mycosphaerellaceae</taxon>
        <taxon>Cercospora</taxon>
    </lineage>
</organism>
<comment type="caution">
    <text evidence="1">The sequence shown here is derived from an EMBL/GenBank/DDBJ whole genome shotgun (WGS) entry which is preliminary data.</text>
</comment>
<evidence type="ECO:0000313" key="1">
    <source>
        <dbReference type="EMBL" id="PPJ59831.1"/>
    </source>
</evidence>
<gene>
    <name evidence="1" type="ORF">CBER1_10639</name>
</gene>
<dbReference type="EMBL" id="PNEN01000350">
    <property type="protein sequence ID" value="PPJ59831.1"/>
    <property type="molecule type" value="Genomic_DNA"/>
</dbReference>
<name>A0A2S6CJD9_9PEZI</name>